<evidence type="ECO:0000313" key="2">
    <source>
        <dbReference type="EMBL" id="PZQ13646.1"/>
    </source>
</evidence>
<evidence type="ECO:0000313" key="3">
    <source>
        <dbReference type="Proteomes" id="UP000249577"/>
    </source>
</evidence>
<name>A0A2W5K8Z3_ANCNO</name>
<accession>A0A2W5K8Z3</accession>
<dbReference type="AlphaFoldDB" id="A0A2W5K8Z3"/>
<organism evidence="2 3">
    <name type="scientific">Ancylobacter novellus</name>
    <name type="common">Thiobacillus novellus</name>
    <dbReference type="NCBI Taxonomy" id="921"/>
    <lineage>
        <taxon>Bacteria</taxon>
        <taxon>Pseudomonadati</taxon>
        <taxon>Pseudomonadota</taxon>
        <taxon>Alphaproteobacteria</taxon>
        <taxon>Hyphomicrobiales</taxon>
        <taxon>Xanthobacteraceae</taxon>
        <taxon>Ancylobacter</taxon>
    </lineage>
</organism>
<sequence length="176" mass="19737">MLKLTDAGDVDVDASEWNLDQRPPTYRGGVTHRPVRDAQVTRQQVTPKPKAEAPAKPRRAVQNLDIGESDDALPPYDPDSSELDLAEAVRRKENWLGLQRKQIVEKEAERLVDRAVAEALFFDTARDLRDAWLSWPARVAVVMADELNIDARALTTVLTAHVQQHLAELGEPECQL</sequence>
<reference evidence="2 3" key="1">
    <citation type="submission" date="2017-08" db="EMBL/GenBank/DDBJ databases">
        <title>Infants hospitalized years apart are colonized by the same room-sourced microbial strains.</title>
        <authorList>
            <person name="Brooks B."/>
            <person name="Olm M.R."/>
            <person name="Firek B.A."/>
            <person name="Baker R."/>
            <person name="Thomas B.C."/>
            <person name="Morowitz M.J."/>
            <person name="Banfield J.F."/>
        </authorList>
    </citation>
    <scope>NUCLEOTIDE SEQUENCE [LARGE SCALE GENOMIC DNA]</scope>
    <source>
        <strain evidence="2">S2_005_003_R2_43</strain>
    </source>
</reference>
<gene>
    <name evidence="2" type="ORF">DI565_13980</name>
</gene>
<evidence type="ECO:0008006" key="4">
    <source>
        <dbReference type="Google" id="ProtNLM"/>
    </source>
</evidence>
<evidence type="ECO:0000256" key="1">
    <source>
        <dbReference type="SAM" id="MobiDB-lite"/>
    </source>
</evidence>
<dbReference type="Proteomes" id="UP000249577">
    <property type="component" value="Unassembled WGS sequence"/>
</dbReference>
<protein>
    <recommendedName>
        <fullName evidence="4">Elements of external origin</fullName>
    </recommendedName>
</protein>
<feature type="region of interest" description="Disordered" evidence="1">
    <location>
        <begin position="1"/>
        <end position="80"/>
    </location>
</feature>
<proteinExistence type="predicted"/>
<comment type="caution">
    <text evidence="2">The sequence shown here is derived from an EMBL/GenBank/DDBJ whole genome shotgun (WGS) entry which is preliminary data.</text>
</comment>
<dbReference type="EMBL" id="QFPN01000007">
    <property type="protein sequence ID" value="PZQ13646.1"/>
    <property type="molecule type" value="Genomic_DNA"/>
</dbReference>